<proteinExistence type="predicted"/>
<dbReference type="OrthoDB" id="653675at2"/>
<organism evidence="4 5">
    <name type="scientific">Hydrotalea sandarakina</name>
    <dbReference type="NCBI Taxonomy" id="1004304"/>
    <lineage>
        <taxon>Bacteria</taxon>
        <taxon>Pseudomonadati</taxon>
        <taxon>Bacteroidota</taxon>
        <taxon>Chitinophagia</taxon>
        <taxon>Chitinophagales</taxon>
        <taxon>Chitinophagaceae</taxon>
        <taxon>Hydrotalea</taxon>
    </lineage>
</organism>
<keyword evidence="5" id="KW-1185">Reference proteome</keyword>
<evidence type="ECO:0000259" key="3">
    <source>
        <dbReference type="Pfam" id="PF14771"/>
    </source>
</evidence>
<protein>
    <submittedName>
        <fullName evidence="4">Uncharacterized protein DUF4476</fullName>
    </submittedName>
</protein>
<dbReference type="PROSITE" id="PS51257">
    <property type="entry name" value="PROKAR_LIPOPROTEIN"/>
    <property type="match status" value="1"/>
</dbReference>
<feature type="chain" id="PRO_5016160581" evidence="2">
    <location>
        <begin position="27"/>
        <end position="404"/>
    </location>
</feature>
<feature type="region of interest" description="Disordered" evidence="1">
    <location>
        <begin position="275"/>
        <end position="301"/>
    </location>
</feature>
<feature type="domain" description="DUF4476" evidence="3">
    <location>
        <begin position="315"/>
        <end position="398"/>
    </location>
</feature>
<accession>A0A2W7TKF5</accession>
<evidence type="ECO:0000256" key="2">
    <source>
        <dbReference type="SAM" id="SignalP"/>
    </source>
</evidence>
<dbReference type="RefSeq" id="WP_111294528.1">
    <property type="nucleotide sequence ID" value="NZ_QKZV01000003.1"/>
</dbReference>
<reference evidence="4 5" key="1">
    <citation type="submission" date="2018-06" db="EMBL/GenBank/DDBJ databases">
        <title>Genomic Encyclopedia of Archaeal and Bacterial Type Strains, Phase II (KMG-II): from individual species to whole genera.</title>
        <authorList>
            <person name="Goeker M."/>
        </authorList>
    </citation>
    <scope>NUCLEOTIDE SEQUENCE [LARGE SCALE GENOMIC DNA]</scope>
    <source>
        <strain evidence="4 5">DSM 23241</strain>
    </source>
</reference>
<evidence type="ECO:0000313" key="4">
    <source>
        <dbReference type="EMBL" id="PZX63702.1"/>
    </source>
</evidence>
<dbReference type="Proteomes" id="UP000249720">
    <property type="component" value="Unassembled WGS sequence"/>
</dbReference>
<feature type="compositionally biased region" description="Low complexity" evidence="1">
    <location>
        <begin position="280"/>
        <end position="292"/>
    </location>
</feature>
<evidence type="ECO:0000313" key="5">
    <source>
        <dbReference type="Proteomes" id="UP000249720"/>
    </source>
</evidence>
<name>A0A2W7TKF5_9BACT</name>
<comment type="caution">
    <text evidence="4">The sequence shown here is derived from an EMBL/GenBank/DDBJ whole genome shotgun (WGS) entry which is preliminary data.</text>
</comment>
<gene>
    <name evidence="4" type="ORF">LX80_01359</name>
</gene>
<keyword evidence="2" id="KW-0732">Signal</keyword>
<evidence type="ECO:0000256" key="1">
    <source>
        <dbReference type="SAM" id="MobiDB-lite"/>
    </source>
</evidence>
<dbReference type="EMBL" id="QKZV01000003">
    <property type="protein sequence ID" value="PZX63702.1"/>
    <property type="molecule type" value="Genomic_DNA"/>
</dbReference>
<dbReference type="AlphaFoldDB" id="A0A2W7TKF5"/>
<sequence length="404" mass="43759">MIFKKIALAILPFFVACFFINENGFAQNYHFVYLQSANRQPYTVQLNEQNYASTAGGYMIIPRLMPGKHQIQLQWQQNPSLVLNFEIPVSDQDAGYNLSKGENGNWQLTGLSNELVIAATMPSGSESSTVAQTTQIQNNNIAASSTNNNPASTTATSTTAAAVKPLKANAAEPNSVNSNNSGTVSTNTDAVIKKQVMPKPVTRATNNGNVAKTFERMSAEGLDQIYVVQGVSKPDTVAVFIPLKQAPKAEVKPAEVPATPQMPKEVVTTVATNTIDSSGNLNATNNDNQNTTSKPNIDNTVQKNNAQTCQPATKEDFNATRIAMASSNTDAAMIDAAKKAFEKNCYTVEQIKNLGVLFLSQQNRLQFFIAARPHLVDAANFGSLVNEFIDPNVIDQFKKLDNSN</sequence>
<dbReference type="InterPro" id="IPR028011">
    <property type="entry name" value="DUF4476"/>
</dbReference>
<dbReference type="Pfam" id="PF14771">
    <property type="entry name" value="DUF4476"/>
    <property type="match status" value="1"/>
</dbReference>
<feature type="signal peptide" evidence="2">
    <location>
        <begin position="1"/>
        <end position="26"/>
    </location>
</feature>